<dbReference type="AlphaFoldDB" id="C5LIK2"/>
<accession>C5LIK2</accession>
<name>C5LIK2_PERM5</name>
<dbReference type="RefSeq" id="XP_002771589.1">
    <property type="nucleotide sequence ID" value="XM_002771543.1"/>
</dbReference>
<protein>
    <submittedName>
        <fullName evidence="1">Uncharacterized protein</fullName>
    </submittedName>
</protein>
<dbReference type="EMBL" id="GG682243">
    <property type="protein sequence ID" value="EER03405.1"/>
    <property type="molecule type" value="Genomic_DNA"/>
</dbReference>
<dbReference type="GeneID" id="9047568"/>
<evidence type="ECO:0000313" key="1">
    <source>
        <dbReference type="EMBL" id="EER03405.1"/>
    </source>
</evidence>
<proteinExistence type="predicted"/>
<keyword evidence="2" id="KW-1185">Reference proteome</keyword>
<organism evidence="2">
    <name type="scientific">Perkinsus marinus (strain ATCC 50983 / TXsc)</name>
    <dbReference type="NCBI Taxonomy" id="423536"/>
    <lineage>
        <taxon>Eukaryota</taxon>
        <taxon>Sar</taxon>
        <taxon>Alveolata</taxon>
        <taxon>Perkinsozoa</taxon>
        <taxon>Perkinsea</taxon>
        <taxon>Perkinsida</taxon>
        <taxon>Perkinsidae</taxon>
        <taxon>Perkinsus</taxon>
    </lineage>
</organism>
<gene>
    <name evidence="1" type="ORF">Pmar_PMAR014621</name>
</gene>
<dbReference type="InParanoid" id="C5LIK2"/>
<reference evidence="1 2" key="1">
    <citation type="submission" date="2008-07" db="EMBL/GenBank/DDBJ databases">
        <authorList>
            <person name="El-Sayed N."/>
            <person name="Caler E."/>
            <person name="Inman J."/>
            <person name="Amedeo P."/>
            <person name="Hass B."/>
            <person name="Wortman J."/>
        </authorList>
    </citation>
    <scope>NUCLEOTIDE SEQUENCE [LARGE SCALE GENOMIC DNA]</scope>
    <source>
        <strain evidence="2">ATCC 50983 / TXsc</strain>
    </source>
</reference>
<evidence type="ECO:0000313" key="2">
    <source>
        <dbReference type="Proteomes" id="UP000007800"/>
    </source>
</evidence>
<dbReference type="OrthoDB" id="10349843at2759"/>
<sequence>MDSLLYYYGGDGATYYCPSCTGATGLTCLGHRSTSPRRRGAVQKEHTFAE</sequence>
<feature type="non-terminal residue" evidence="1">
    <location>
        <position position="50"/>
    </location>
</feature>
<dbReference type="Proteomes" id="UP000007800">
    <property type="component" value="Unassembled WGS sequence"/>
</dbReference>